<organism evidence="7 8">
    <name type="scientific">Aspergillus glaucus CBS 516.65</name>
    <dbReference type="NCBI Taxonomy" id="1160497"/>
    <lineage>
        <taxon>Eukaryota</taxon>
        <taxon>Fungi</taxon>
        <taxon>Dikarya</taxon>
        <taxon>Ascomycota</taxon>
        <taxon>Pezizomycotina</taxon>
        <taxon>Eurotiomycetes</taxon>
        <taxon>Eurotiomycetidae</taxon>
        <taxon>Eurotiales</taxon>
        <taxon>Aspergillaceae</taxon>
        <taxon>Aspergillus</taxon>
        <taxon>Aspergillus subgen. Aspergillus</taxon>
    </lineage>
</organism>
<evidence type="ECO:0008006" key="9">
    <source>
        <dbReference type="Google" id="ProtNLM"/>
    </source>
</evidence>
<keyword evidence="8" id="KW-1185">Reference proteome</keyword>
<keyword evidence="4 6" id="KW-0648">Protein biosynthesis</keyword>
<evidence type="ECO:0000256" key="1">
    <source>
        <dbReference type="ARBA" id="ARBA00022598"/>
    </source>
</evidence>
<gene>
    <name evidence="7" type="ORF">ASPGLDRAFT_125744</name>
</gene>
<dbReference type="GO" id="GO:0005524">
    <property type="term" value="F:ATP binding"/>
    <property type="evidence" value="ECO:0007669"/>
    <property type="project" value="UniProtKB-KW"/>
</dbReference>
<evidence type="ECO:0000256" key="3">
    <source>
        <dbReference type="ARBA" id="ARBA00022840"/>
    </source>
</evidence>
<accession>A0A1L9VM15</accession>
<keyword evidence="2 6" id="KW-0547">Nucleotide-binding</keyword>
<dbReference type="OrthoDB" id="41238at2759"/>
<dbReference type="Proteomes" id="UP000184300">
    <property type="component" value="Unassembled WGS sequence"/>
</dbReference>
<proteinExistence type="inferred from homology"/>
<evidence type="ECO:0000313" key="8">
    <source>
        <dbReference type="Proteomes" id="UP000184300"/>
    </source>
</evidence>
<dbReference type="SUPFAM" id="SSF52374">
    <property type="entry name" value="Nucleotidylyl transferase"/>
    <property type="match status" value="1"/>
</dbReference>
<feature type="non-terminal residue" evidence="7">
    <location>
        <position position="1"/>
    </location>
</feature>
<sequence>KNLAEILNPKIIENIIVEGKNLKTYWGIGTMGRPHCGYFILAVKMAQLLAAGCELEVLLADIHALTVSKCQLSWLDAGLSFIDIITAMLQAVGFRLKSSCLCWKACARRSLST</sequence>
<name>A0A1L9VM15_ASPGL</name>
<protein>
    <recommendedName>
        <fullName evidence="9">Tyrosine--tRNA ligase</fullName>
    </recommendedName>
</protein>
<dbReference type="VEuPathDB" id="FungiDB:ASPGLDRAFT_125744"/>
<dbReference type="AlphaFoldDB" id="A0A1L9VM15"/>
<comment type="similarity">
    <text evidence="6">Belongs to the class-I aminoacyl-tRNA synthetase family.</text>
</comment>
<dbReference type="InterPro" id="IPR002305">
    <property type="entry name" value="aa-tRNA-synth_Ic"/>
</dbReference>
<dbReference type="GO" id="GO:0004812">
    <property type="term" value="F:aminoacyl-tRNA ligase activity"/>
    <property type="evidence" value="ECO:0007669"/>
    <property type="project" value="UniProtKB-KW"/>
</dbReference>
<dbReference type="GO" id="GO:0006418">
    <property type="term" value="P:tRNA aminoacylation for protein translation"/>
    <property type="evidence" value="ECO:0007669"/>
    <property type="project" value="InterPro"/>
</dbReference>
<dbReference type="STRING" id="1160497.A0A1L9VM15"/>
<dbReference type="EMBL" id="KV878896">
    <property type="protein sequence ID" value="OJJ84912.1"/>
    <property type="molecule type" value="Genomic_DNA"/>
</dbReference>
<keyword evidence="5 6" id="KW-0030">Aminoacyl-tRNA synthetase</keyword>
<dbReference type="RefSeq" id="XP_022401610.1">
    <property type="nucleotide sequence ID" value="XM_022540587.1"/>
</dbReference>
<dbReference type="GeneID" id="34456848"/>
<reference evidence="8" key="1">
    <citation type="journal article" date="2017" name="Genome Biol.">
        <title>Comparative genomics reveals high biological diversity and specific adaptations in the industrially and medically important fungal genus Aspergillus.</title>
        <authorList>
            <person name="de Vries R.P."/>
            <person name="Riley R."/>
            <person name="Wiebenga A."/>
            <person name="Aguilar-Osorio G."/>
            <person name="Amillis S."/>
            <person name="Uchima C.A."/>
            <person name="Anderluh G."/>
            <person name="Asadollahi M."/>
            <person name="Askin M."/>
            <person name="Barry K."/>
            <person name="Battaglia E."/>
            <person name="Bayram O."/>
            <person name="Benocci T."/>
            <person name="Braus-Stromeyer S.A."/>
            <person name="Caldana C."/>
            <person name="Canovas D."/>
            <person name="Cerqueira G.C."/>
            <person name="Chen F."/>
            <person name="Chen W."/>
            <person name="Choi C."/>
            <person name="Clum A."/>
            <person name="Dos Santos R.A."/>
            <person name="Damasio A.R."/>
            <person name="Diallinas G."/>
            <person name="Emri T."/>
            <person name="Fekete E."/>
            <person name="Flipphi M."/>
            <person name="Freyberg S."/>
            <person name="Gallo A."/>
            <person name="Gournas C."/>
            <person name="Habgood R."/>
            <person name="Hainaut M."/>
            <person name="Harispe M.L."/>
            <person name="Henrissat B."/>
            <person name="Hilden K.S."/>
            <person name="Hope R."/>
            <person name="Hossain A."/>
            <person name="Karabika E."/>
            <person name="Karaffa L."/>
            <person name="Karanyi Z."/>
            <person name="Krasevec N."/>
            <person name="Kuo A."/>
            <person name="Kusch H."/>
            <person name="LaButti K."/>
            <person name="Lagendijk E.L."/>
            <person name="Lapidus A."/>
            <person name="Levasseur A."/>
            <person name="Lindquist E."/>
            <person name="Lipzen A."/>
            <person name="Logrieco A.F."/>
            <person name="MacCabe A."/>
            <person name="Maekelae M.R."/>
            <person name="Malavazi I."/>
            <person name="Melin P."/>
            <person name="Meyer V."/>
            <person name="Mielnichuk N."/>
            <person name="Miskei M."/>
            <person name="Molnar A.P."/>
            <person name="Mule G."/>
            <person name="Ngan C.Y."/>
            <person name="Orejas M."/>
            <person name="Orosz E."/>
            <person name="Ouedraogo J.P."/>
            <person name="Overkamp K.M."/>
            <person name="Park H.-S."/>
            <person name="Perrone G."/>
            <person name="Piumi F."/>
            <person name="Punt P.J."/>
            <person name="Ram A.F."/>
            <person name="Ramon A."/>
            <person name="Rauscher S."/>
            <person name="Record E."/>
            <person name="Riano-Pachon D.M."/>
            <person name="Robert V."/>
            <person name="Roehrig J."/>
            <person name="Ruller R."/>
            <person name="Salamov A."/>
            <person name="Salih N.S."/>
            <person name="Samson R.A."/>
            <person name="Sandor E."/>
            <person name="Sanguinetti M."/>
            <person name="Schuetze T."/>
            <person name="Sepcic K."/>
            <person name="Shelest E."/>
            <person name="Sherlock G."/>
            <person name="Sophianopoulou V."/>
            <person name="Squina F.M."/>
            <person name="Sun H."/>
            <person name="Susca A."/>
            <person name="Todd R.B."/>
            <person name="Tsang A."/>
            <person name="Unkles S.E."/>
            <person name="van de Wiele N."/>
            <person name="van Rossen-Uffink D."/>
            <person name="Oliveira J.V."/>
            <person name="Vesth T.C."/>
            <person name="Visser J."/>
            <person name="Yu J.-H."/>
            <person name="Zhou M."/>
            <person name="Andersen M.R."/>
            <person name="Archer D.B."/>
            <person name="Baker S.E."/>
            <person name="Benoit I."/>
            <person name="Brakhage A.A."/>
            <person name="Braus G.H."/>
            <person name="Fischer R."/>
            <person name="Frisvad J.C."/>
            <person name="Goldman G.H."/>
            <person name="Houbraken J."/>
            <person name="Oakley B."/>
            <person name="Pocsi I."/>
            <person name="Scazzocchio C."/>
            <person name="Seiboth B."/>
            <person name="vanKuyk P.A."/>
            <person name="Wortman J."/>
            <person name="Dyer P.S."/>
            <person name="Grigoriev I.V."/>
        </authorList>
    </citation>
    <scope>NUCLEOTIDE SEQUENCE [LARGE SCALE GENOMIC DNA]</scope>
    <source>
        <strain evidence="8">CBS 516.65</strain>
    </source>
</reference>
<evidence type="ECO:0000256" key="4">
    <source>
        <dbReference type="ARBA" id="ARBA00022917"/>
    </source>
</evidence>
<keyword evidence="1 6" id="KW-0436">Ligase</keyword>
<evidence type="ECO:0000256" key="6">
    <source>
        <dbReference type="RuleBase" id="RU363036"/>
    </source>
</evidence>
<dbReference type="Pfam" id="PF00579">
    <property type="entry name" value="tRNA-synt_1b"/>
    <property type="match status" value="1"/>
</dbReference>
<dbReference type="InterPro" id="IPR014729">
    <property type="entry name" value="Rossmann-like_a/b/a_fold"/>
</dbReference>
<dbReference type="Gene3D" id="3.40.50.620">
    <property type="entry name" value="HUPs"/>
    <property type="match status" value="1"/>
</dbReference>
<keyword evidence="3 6" id="KW-0067">ATP-binding</keyword>
<evidence type="ECO:0000256" key="2">
    <source>
        <dbReference type="ARBA" id="ARBA00022741"/>
    </source>
</evidence>
<evidence type="ECO:0000256" key="5">
    <source>
        <dbReference type="ARBA" id="ARBA00023146"/>
    </source>
</evidence>
<evidence type="ECO:0000313" key="7">
    <source>
        <dbReference type="EMBL" id="OJJ84912.1"/>
    </source>
</evidence>